<evidence type="ECO:0000313" key="3">
    <source>
        <dbReference type="EMBL" id="KSZ59840.1"/>
    </source>
</evidence>
<dbReference type="PATRIC" id="fig|1441730.3.peg.1416"/>
<dbReference type="AlphaFoldDB" id="A0A0V9UPB7"/>
<dbReference type="Gene3D" id="2.40.160.210">
    <property type="entry name" value="Acyl-CoA thioesterase, double hotdog domain"/>
    <property type="match status" value="1"/>
</dbReference>
<proteinExistence type="predicted"/>
<sequence>MTDVSVTTHVFDAAVDLFEVRDDRTEGHTHPAYANMVGPFGGITAATLLRAVERHPDVLGMPLSLTINYAGPIADGPFDIAVRPVRTNRTTQHWSIELSQDGEVATTATAVFGLRRPTWSSTELQAPAAPAPDSLEPTPLPDFIAWARNYDMRYAAGVVPEEGSTEVADSTSTLWVRDVPSRPLDFASLTAMCDIFYPRAFLRLGRVLPAGTVSMTIYFHADPETVAAQSDNPVLATARANRFEQGFFDQSAQLWGRDGVLLATSHQIVYFKA</sequence>
<dbReference type="Proteomes" id="UP000053060">
    <property type="component" value="Unassembled WGS sequence"/>
</dbReference>
<name>A0A0V9UPB7_9NOCA</name>
<dbReference type="Pfam" id="PF20789">
    <property type="entry name" value="4HBT_3C"/>
    <property type="match status" value="1"/>
</dbReference>
<gene>
    <name evidence="3" type="ORF">Z045_06710</name>
</gene>
<dbReference type="EMBL" id="AZXY01000002">
    <property type="protein sequence ID" value="KSZ59840.1"/>
    <property type="molecule type" value="Genomic_DNA"/>
</dbReference>
<evidence type="ECO:0000313" key="4">
    <source>
        <dbReference type="Proteomes" id="UP000053060"/>
    </source>
</evidence>
<dbReference type="PANTHER" id="PTHR38110">
    <property type="entry name" value="CHROMOSOME 23, WHOLE GENOME SHOTGUN SEQUENCE"/>
    <property type="match status" value="1"/>
</dbReference>
<dbReference type="PANTHER" id="PTHR38110:SF1">
    <property type="entry name" value="THIOESTERASE DOMAIN-CONTAINING PROTEIN"/>
    <property type="match status" value="1"/>
</dbReference>
<evidence type="ECO:0000259" key="2">
    <source>
        <dbReference type="Pfam" id="PF20789"/>
    </source>
</evidence>
<dbReference type="InterPro" id="IPR052389">
    <property type="entry name" value="Sec_Metab_Biosynth-Assoc"/>
</dbReference>
<dbReference type="Pfam" id="PF13622">
    <property type="entry name" value="4HBT_3"/>
    <property type="match status" value="1"/>
</dbReference>
<evidence type="ECO:0000259" key="1">
    <source>
        <dbReference type="Pfam" id="PF13622"/>
    </source>
</evidence>
<dbReference type="InterPro" id="IPR049450">
    <property type="entry name" value="ACOT8-like_C"/>
</dbReference>
<dbReference type="InterPro" id="IPR049449">
    <property type="entry name" value="TesB_ACOT8-like_N"/>
</dbReference>
<organism evidence="3 4">
    <name type="scientific">Rhodococcus pyridinivorans KG-16</name>
    <dbReference type="NCBI Taxonomy" id="1441730"/>
    <lineage>
        <taxon>Bacteria</taxon>
        <taxon>Bacillati</taxon>
        <taxon>Actinomycetota</taxon>
        <taxon>Actinomycetes</taxon>
        <taxon>Mycobacteriales</taxon>
        <taxon>Nocardiaceae</taxon>
        <taxon>Rhodococcus</taxon>
    </lineage>
</organism>
<dbReference type="InterPro" id="IPR042171">
    <property type="entry name" value="Acyl-CoA_hotdog"/>
</dbReference>
<reference evidence="4" key="1">
    <citation type="submission" date="2015-01" db="EMBL/GenBank/DDBJ databases">
        <title>Draft genome sequence of Rhodococcus pyridinivorans strain KG-16, a hydrocarbon-degrading bacterium.</title>
        <authorList>
            <person name="Aggarwal R.K."/>
            <person name="Dawar C."/>
        </authorList>
    </citation>
    <scope>NUCLEOTIDE SEQUENCE [LARGE SCALE GENOMIC DNA]</scope>
    <source>
        <strain evidence="4">KG-16</strain>
    </source>
</reference>
<dbReference type="RefSeq" id="WP_060651174.1">
    <property type="nucleotide sequence ID" value="NZ_AZXY01000002.1"/>
</dbReference>
<reference evidence="3 4" key="2">
    <citation type="journal article" date="2016" name="Genome Announc.">
        <title>Draft Genome Sequence of a Versatile Hydrocarbon-Degrading Bacterium, Rhodococcus pyridinivorans Strain KG-16, Collected from Oil Fields in India.</title>
        <authorList>
            <person name="Aggarwal R.K."/>
            <person name="Dawar C."/>
            <person name="Phanindranath R."/>
            <person name="Mutnuri L."/>
            <person name="Dayal A.M."/>
        </authorList>
    </citation>
    <scope>NUCLEOTIDE SEQUENCE [LARGE SCALE GENOMIC DNA]</scope>
    <source>
        <strain evidence="3 4">KG-16</strain>
    </source>
</reference>
<feature type="domain" description="Acyl-CoA thioesterase-like N-terminal HotDog" evidence="1">
    <location>
        <begin position="31"/>
        <end position="113"/>
    </location>
</feature>
<comment type="caution">
    <text evidence="3">The sequence shown here is derived from an EMBL/GenBank/DDBJ whole genome shotgun (WGS) entry which is preliminary data.</text>
</comment>
<dbReference type="InterPro" id="IPR029069">
    <property type="entry name" value="HotDog_dom_sf"/>
</dbReference>
<protein>
    <submittedName>
        <fullName evidence="3">Acyl-CoA thioesterase</fullName>
    </submittedName>
</protein>
<dbReference type="SUPFAM" id="SSF54637">
    <property type="entry name" value="Thioesterase/thiol ester dehydrase-isomerase"/>
    <property type="match status" value="2"/>
</dbReference>
<feature type="domain" description="Acyl-CoA thioesterase-like C-terminal" evidence="2">
    <location>
        <begin position="132"/>
        <end position="270"/>
    </location>
</feature>
<accession>A0A0V9UPB7</accession>